<name>A0A9D1QDC2_9BACT</name>
<evidence type="ECO:0000259" key="8">
    <source>
        <dbReference type="PROSITE" id="PS51379"/>
    </source>
</evidence>
<dbReference type="GO" id="GO:0046872">
    <property type="term" value="F:metal ion binding"/>
    <property type="evidence" value="ECO:0007669"/>
    <property type="project" value="UniProtKB-KW"/>
</dbReference>
<protein>
    <submittedName>
        <fullName evidence="9">NADH:ubiquinone oxidoreductase</fullName>
    </submittedName>
</protein>
<reference evidence="9" key="1">
    <citation type="journal article" date="2021" name="PeerJ">
        <title>Extensive microbial diversity within the chicken gut microbiome revealed by metagenomics and culture.</title>
        <authorList>
            <person name="Gilroy R."/>
            <person name="Ravi A."/>
            <person name="Getino M."/>
            <person name="Pursley I."/>
            <person name="Horton D.L."/>
            <person name="Alikhan N.F."/>
            <person name="Baker D."/>
            <person name="Gharbi K."/>
            <person name="Hall N."/>
            <person name="Watson M."/>
            <person name="Adriaenssens E.M."/>
            <person name="Foster-Nyarko E."/>
            <person name="Jarju S."/>
            <person name="Secka A."/>
            <person name="Antonio M."/>
            <person name="Oren A."/>
            <person name="Chaudhuri R.R."/>
            <person name="La Ragione R."/>
            <person name="Hildebrand F."/>
            <person name="Pallen M.J."/>
        </authorList>
    </citation>
    <scope>NUCLEOTIDE SEQUENCE</scope>
    <source>
        <strain evidence="9">ChiBcec15-1070</strain>
    </source>
</reference>
<dbReference type="Gene3D" id="3.30.70.20">
    <property type="match status" value="1"/>
</dbReference>
<organism evidence="9 10">
    <name type="scientific">Candidatus Rikenella faecigallinarum</name>
    <dbReference type="NCBI Taxonomy" id="2838745"/>
    <lineage>
        <taxon>Bacteria</taxon>
        <taxon>Pseudomonadati</taxon>
        <taxon>Bacteroidota</taxon>
        <taxon>Bacteroidia</taxon>
        <taxon>Bacteroidales</taxon>
        <taxon>Rikenellaceae</taxon>
        <taxon>Rikenella</taxon>
    </lineage>
</organism>
<dbReference type="InterPro" id="IPR017896">
    <property type="entry name" value="4Fe4S_Fe-S-bd"/>
</dbReference>
<feature type="compositionally biased region" description="Polar residues" evidence="7">
    <location>
        <begin position="282"/>
        <end position="291"/>
    </location>
</feature>
<dbReference type="SUPFAM" id="SSF54862">
    <property type="entry name" value="4Fe-4S ferredoxins"/>
    <property type="match status" value="1"/>
</dbReference>
<dbReference type="EMBL" id="DXHL01000016">
    <property type="protein sequence ID" value="HIW10408.1"/>
    <property type="molecule type" value="Genomic_DNA"/>
</dbReference>
<evidence type="ECO:0000256" key="1">
    <source>
        <dbReference type="ARBA" id="ARBA00001966"/>
    </source>
</evidence>
<keyword evidence="5" id="KW-0408">Iron</keyword>
<gene>
    <name evidence="9" type="ORF">H9888_02800</name>
</gene>
<comment type="caution">
    <text evidence="9">The sequence shown here is derived from an EMBL/GenBank/DDBJ whole genome shotgun (WGS) entry which is preliminary data.</text>
</comment>
<reference evidence="9" key="2">
    <citation type="submission" date="2021-04" db="EMBL/GenBank/DDBJ databases">
        <authorList>
            <person name="Gilroy R."/>
        </authorList>
    </citation>
    <scope>NUCLEOTIDE SEQUENCE</scope>
    <source>
        <strain evidence="9">ChiBcec15-1070</strain>
    </source>
</reference>
<evidence type="ECO:0000256" key="2">
    <source>
        <dbReference type="ARBA" id="ARBA00009173"/>
    </source>
</evidence>
<dbReference type="PROSITE" id="PS51379">
    <property type="entry name" value="4FE4S_FER_2"/>
    <property type="match status" value="1"/>
</dbReference>
<feature type="compositionally biased region" description="Basic and acidic residues" evidence="7">
    <location>
        <begin position="256"/>
        <end position="270"/>
    </location>
</feature>
<evidence type="ECO:0000256" key="3">
    <source>
        <dbReference type="ARBA" id="ARBA00022485"/>
    </source>
</evidence>
<evidence type="ECO:0000256" key="6">
    <source>
        <dbReference type="ARBA" id="ARBA00023014"/>
    </source>
</evidence>
<dbReference type="PANTHER" id="PTHR42989">
    <property type="entry name" value="HYDROGENASE-4 COMPONENT I"/>
    <property type="match status" value="1"/>
</dbReference>
<dbReference type="Proteomes" id="UP000823926">
    <property type="component" value="Unassembled WGS sequence"/>
</dbReference>
<dbReference type="PANTHER" id="PTHR42989:SF1">
    <property type="entry name" value="FORMATE HYDROGENLYASE SUBUNIT 7-RELATED"/>
    <property type="match status" value="1"/>
</dbReference>
<dbReference type="SUPFAM" id="SSF56770">
    <property type="entry name" value="HydA/Nqo6-like"/>
    <property type="match status" value="1"/>
</dbReference>
<keyword evidence="4" id="KW-0479">Metal-binding</keyword>
<comment type="similarity">
    <text evidence="2">Belongs to the complex I 20 kDa subunit family.</text>
</comment>
<sequence>MLLTRLKVLLQHGTQYIRHLDRVKLCDEFRGRPVLRSNGLSPAAATELCSLCPTGAIAYDGRLKLDMGRCLFCGECAARYPNHVRFTNDYRLASPTREGLVVTEGDAPEWSFDQQAVRPEIKRLFGRALHLREVSAGGDNSCEMELGAAGNVNFDMGRYGIGFTASPRHADGVVVTGPVTANMARELESTWQAVPEPKVLIVVGTDAISGGLFADSPAVNRAFFEVHKPDLYVPGNPSHPMTFITGVRAMLQPLSDAEKPDEEKVAEPKAKKAKSKRVKPQAEQQSEKQGN</sequence>
<evidence type="ECO:0000256" key="5">
    <source>
        <dbReference type="ARBA" id="ARBA00023004"/>
    </source>
</evidence>
<evidence type="ECO:0000256" key="7">
    <source>
        <dbReference type="SAM" id="MobiDB-lite"/>
    </source>
</evidence>
<dbReference type="AlphaFoldDB" id="A0A9D1QDC2"/>
<dbReference type="InterPro" id="IPR052375">
    <property type="entry name" value="Complex_I_20kDa-like"/>
</dbReference>
<accession>A0A9D1QDC2</accession>
<dbReference type="GO" id="GO:0051539">
    <property type="term" value="F:4 iron, 4 sulfur cluster binding"/>
    <property type="evidence" value="ECO:0007669"/>
    <property type="project" value="UniProtKB-KW"/>
</dbReference>
<comment type="cofactor">
    <cofactor evidence="1">
        <name>[4Fe-4S] cluster</name>
        <dbReference type="ChEBI" id="CHEBI:49883"/>
    </cofactor>
</comment>
<evidence type="ECO:0000313" key="10">
    <source>
        <dbReference type="Proteomes" id="UP000823926"/>
    </source>
</evidence>
<keyword evidence="3" id="KW-0004">4Fe-4S</keyword>
<feature type="region of interest" description="Disordered" evidence="7">
    <location>
        <begin position="254"/>
        <end position="291"/>
    </location>
</feature>
<keyword evidence="6" id="KW-0411">Iron-sulfur</keyword>
<dbReference type="Gene3D" id="3.40.50.12280">
    <property type="match status" value="1"/>
</dbReference>
<evidence type="ECO:0000313" key="9">
    <source>
        <dbReference type="EMBL" id="HIW10408.1"/>
    </source>
</evidence>
<dbReference type="InterPro" id="IPR006137">
    <property type="entry name" value="NADH_UbQ_OxRdtase-like_20kDa"/>
</dbReference>
<feature type="domain" description="4Fe-4S ferredoxin-type" evidence="8">
    <location>
        <begin position="61"/>
        <end position="90"/>
    </location>
</feature>
<evidence type="ECO:0000256" key="4">
    <source>
        <dbReference type="ARBA" id="ARBA00022723"/>
    </source>
</evidence>
<dbReference type="Pfam" id="PF01058">
    <property type="entry name" value="Oxidored_q6"/>
    <property type="match status" value="1"/>
</dbReference>
<proteinExistence type="inferred from homology"/>